<keyword evidence="2" id="KW-1185">Reference proteome</keyword>
<accession>C4FEG3</accession>
<evidence type="ECO:0000313" key="1">
    <source>
        <dbReference type="EMBL" id="EEP21344.1"/>
    </source>
</evidence>
<dbReference type="PATRIC" id="fig|518635.17.peg.646"/>
<gene>
    <name evidence="1" type="ORF">BIFANG_02704</name>
</gene>
<comment type="caution">
    <text evidence="1">The sequence shown here is derived from an EMBL/GenBank/DDBJ whole genome shotgun (WGS) entry which is preliminary data.</text>
</comment>
<dbReference type="EMBL" id="ABYS02000004">
    <property type="protein sequence ID" value="EEP21344.1"/>
    <property type="molecule type" value="Genomic_DNA"/>
</dbReference>
<dbReference type="HOGENOM" id="CLU_2631029_0_0_11"/>
<evidence type="ECO:0000313" key="2">
    <source>
        <dbReference type="Proteomes" id="UP000006408"/>
    </source>
</evidence>
<dbReference type="Proteomes" id="UP000006408">
    <property type="component" value="Unassembled WGS sequence"/>
</dbReference>
<protein>
    <submittedName>
        <fullName evidence="1">Uncharacterized protein</fullName>
    </submittedName>
</protein>
<dbReference type="AlphaFoldDB" id="C4FEG3"/>
<dbReference type="KEGG" id="bang:BBAG_0623"/>
<dbReference type="RefSeq" id="WP_003826026.1">
    <property type="nucleotide sequence ID" value="NZ_AP012322.1"/>
</dbReference>
<organism evidence="1 2">
    <name type="scientific">Bifidobacterium angulatum DSM 20098 = JCM 7096</name>
    <dbReference type="NCBI Taxonomy" id="518635"/>
    <lineage>
        <taxon>Bacteria</taxon>
        <taxon>Bacillati</taxon>
        <taxon>Actinomycetota</taxon>
        <taxon>Actinomycetes</taxon>
        <taxon>Bifidobacteriales</taxon>
        <taxon>Bifidobacteriaceae</taxon>
        <taxon>Bifidobacterium</taxon>
    </lineage>
</organism>
<reference evidence="1" key="1">
    <citation type="submission" date="2009-04" db="EMBL/GenBank/DDBJ databases">
        <authorList>
            <person name="Weinstock G."/>
            <person name="Sodergren E."/>
            <person name="Clifton S."/>
            <person name="Fulton L."/>
            <person name="Fulton B."/>
            <person name="Courtney L."/>
            <person name="Fronick C."/>
            <person name="Harrison M."/>
            <person name="Strong C."/>
            <person name="Farmer C."/>
            <person name="Delahaunty K."/>
            <person name="Markovic C."/>
            <person name="Hall O."/>
            <person name="Minx P."/>
            <person name="Tomlinson C."/>
            <person name="Mitreva M."/>
            <person name="Nelson J."/>
            <person name="Hou S."/>
            <person name="Wollam A."/>
            <person name="Pepin K.H."/>
            <person name="Johnson M."/>
            <person name="Bhonagiri V."/>
            <person name="Nash W.E."/>
            <person name="Warren W."/>
            <person name="Chinwalla A."/>
            <person name="Mardis E.R."/>
            <person name="Wilson R.K."/>
        </authorList>
    </citation>
    <scope>NUCLEOTIDE SEQUENCE [LARGE SCALE GENOMIC DNA]</scope>
    <source>
        <strain evidence="1">DSM 20098</strain>
    </source>
</reference>
<sequence length="77" mass="8099">MGGRTSSIRQPFEAAPFRVGGASDHIAITLPFATQLGTAYRDSLVLSLVSGGNSVDVIEQWASMLPECARSQGFTVA</sequence>
<name>C4FEG3_9BIFI</name>
<proteinExistence type="predicted"/>
<dbReference type="GeneID" id="90530868"/>